<dbReference type="Proteomes" id="UP000030754">
    <property type="component" value="Unassembled WGS sequence"/>
</dbReference>
<keyword evidence="3" id="KW-1185">Reference proteome</keyword>
<name>U6MP65_9EIME</name>
<evidence type="ECO:0000256" key="1">
    <source>
        <dbReference type="SAM" id="MobiDB-lite"/>
    </source>
</evidence>
<dbReference type="GeneID" id="25471240"/>
<dbReference type="OrthoDB" id="2431547at2759"/>
<feature type="region of interest" description="Disordered" evidence="1">
    <location>
        <begin position="28"/>
        <end position="78"/>
    </location>
</feature>
<organism evidence="2 3">
    <name type="scientific">Eimeria necatrix</name>
    <dbReference type="NCBI Taxonomy" id="51315"/>
    <lineage>
        <taxon>Eukaryota</taxon>
        <taxon>Sar</taxon>
        <taxon>Alveolata</taxon>
        <taxon>Apicomplexa</taxon>
        <taxon>Conoidasida</taxon>
        <taxon>Coccidia</taxon>
        <taxon>Eucoccidiorida</taxon>
        <taxon>Eimeriorina</taxon>
        <taxon>Eimeriidae</taxon>
        <taxon>Eimeria</taxon>
    </lineage>
</organism>
<dbReference type="InterPro" id="IPR021109">
    <property type="entry name" value="Peptidase_aspartic_dom_sf"/>
</dbReference>
<proteinExistence type="predicted"/>
<dbReference type="AlphaFoldDB" id="U6MP65"/>
<dbReference type="CDD" id="cd00303">
    <property type="entry name" value="retropepsin_like"/>
    <property type="match status" value="1"/>
</dbReference>
<sequence length="319" mass="35021">MMRAVATGPNAIPVSIEQGNRLLNTVEETKVSDEDVLGTQPPSETRLESGPVPRRSEEAPYAKTDSSGKSAGATEEDCRPEAIETMPHWWWETSAKESCNQGGALCYVGATAVLRVELAGSSCEALLDIGASKSFINPKTVERLQPRVLRLPEEHKFTVAAGEQLRIDRVVTWLTMWCGHACFSGDFLMGTVPYDLVLGLDWMTEHKAGFHQIRMTTGNLWKAGFYTGRYPRIMAITSASKLFHVPPKSASIPILNSLLAHGAVASLVEALIYSAILAAHAQLQQQMPGIVLEQQLYPLFCKSKFAKQELTYRGCTIRA</sequence>
<accession>U6MP65</accession>
<evidence type="ECO:0000313" key="3">
    <source>
        <dbReference type="Proteomes" id="UP000030754"/>
    </source>
</evidence>
<dbReference type="VEuPathDB" id="ToxoDB:ENH_00010550"/>
<dbReference type="Pfam" id="PF08284">
    <property type="entry name" value="RVP_2"/>
    <property type="match status" value="1"/>
</dbReference>
<reference evidence="2" key="2">
    <citation type="submission" date="2013-10" db="EMBL/GenBank/DDBJ databases">
        <authorList>
            <person name="Aslett M."/>
        </authorList>
    </citation>
    <scope>NUCLEOTIDE SEQUENCE [LARGE SCALE GENOMIC DNA]</scope>
    <source>
        <strain evidence="2">Houghton</strain>
    </source>
</reference>
<dbReference type="SUPFAM" id="SSF50630">
    <property type="entry name" value="Acid proteases"/>
    <property type="match status" value="1"/>
</dbReference>
<evidence type="ECO:0000313" key="2">
    <source>
        <dbReference type="EMBL" id="CDJ65806.1"/>
    </source>
</evidence>
<protein>
    <submittedName>
        <fullName evidence="2">Uncharacterized protein</fullName>
    </submittedName>
</protein>
<gene>
    <name evidence="2" type="ORF">ENH_00010550</name>
</gene>
<dbReference type="EMBL" id="HG723295">
    <property type="protein sequence ID" value="CDJ65806.1"/>
    <property type="molecule type" value="Genomic_DNA"/>
</dbReference>
<dbReference type="Gene3D" id="2.40.70.10">
    <property type="entry name" value="Acid Proteases"/>
    <property type="match status" value="1"/>
</dbReference>
<dbReference type="RefSeq" id="XP_013434273.1">
    <property type="nucleotide sequence ID" value="XM_013578819.1"/>
</dbReference>
<reference evidence="2" key="1">
    <citation type="submission" date="2013-10" db="EMBL/GenBank/DDBJ databases">
        <title>Genomic analysis of the causative agents of coccidiosis in chickens.</title>
        <authorList>
            <person name="Reid A.J."/>
            <person name="Blake D."/>
            <person name="Billington K."/>
            <person name="Browne H."/>
            <person name="Dunn M."/>
            <person name="Hung S."/>
            <person name="Kawahara F."/>
            <person name="Miranda-Saavedra D."/>
            <person name="Mourier T."/>
            <person name="Nagra H."/>
            <person name="Otto T.D."/>
            <person name="Rawlings N."/>
            <person name="Sanchez A."/>
            <person name="Sanders M."/>
            <person name="Subramaniam C."/>
            <person name="Tay Y."/>
            <person name="Dear P."/>
            <person name="Doerig C."/>
            <person name="Gruber A."/>
            <person name="Parkinson J."/>
            <person name="Shirley M."/>
            <person name="Wan K.L."/>
            <person name="Berriman M."/>
            <person name="Tomley F."/>
            <person name="Pain A."/>
        </authorList>
    </citation>
    <scope>NUCLEOTIDE SEQUENCE [LARGE SCALE GENOMIC DNA]</scope>
    <source>
        <strain evidence="2">Houghton</strain>
    </source>
</reference>